<organism evidence="1">
    <name type="scientific">Rhizophora mucronata</name>
    <name type="common">Asiatic mangrove</name>
    <dbReference type="NCBI Taxonomy" id="61149"/>
    <lineage>
        <taxon>Eukaryota</taxon>
        <taxon>Viridiplantae</taxon>
        <taxon>Streptophyta</taxon>
        <taxon>Embryophyta</taxon>
        <taxon>Tracheophyta</taxon>
        <taxon>Spermatophyta</taxon>
        <taxon>Magnoliopsida</taxon>
        <taxon>eudicotyledons</taxon>
        <taxon>Gunneridae</taxon>
        <taxon>Pentapetalae</taxon>
        <taxon>rosids</taxon>
        <taxon>fabids</taxon>
        <taxon>Malpighiales</taxon>
        <taxon>Rhizophoraceae</taxon>
        <taxon>Rhizophora</taxon>
    </lineage>
</organism>
<name>A0A2P2QQW4_RHIMU</name>
<evidence type="ECO:0000313" key="1">
    <source>
        <dbReference type="EMBL" id="MBX69436.1"/>
    </source>
</evidence>
<protein>
    <submittedName>
        <fullName evidence="1">Uncharacterized protein</fullName>
    </submittedName>
</protein>
<dbReference type="AlphaFoldDB" id="A0A2P2QQW4"/>
<accession>A0A2P2QQW4</accession>
<sequence>MNDKDALFVCCAFSCGRLQVFDPNQTLLRGKQPRLS</sequence>
<proteinExistence type="predicted"/>
<dbReference type="EMBL" id="GGEC01088952">
    <property type="protein sequence ID" value="MBX69436.1"/>
    <property type="molecule type" value="Transcribed_RNA"/>
</dbReference>
<reference evidence="1" key="1">
    <citation type="submission" date="2018-02" db="EMBL/GenBank/DDBJ databases">
        <title>Rhizophora mucronata_Transcriptome.</title>
        <authorList>
            <person name="Meera S.P."/>
            <person name="Sreeshan A."/>
            <person name="Augustine A."/>
        </authorList>
    </citation>
    <scope>NUCLEOTIDE SEQUENCE</scope>
    <source>
        <tissue evidence="1">Leaf</tissue>
    </source>
</reference>